<dbReference type="Gene3D" id="3.30.565.10">
    <property type="entry name" value="Histidine kinase-like ATPase, C-terminal domain"/>
    <property type="match status" value="1"/>
</dbReference>
<reference evidence="6 7" key="1">
    <citation type="submission" date="2023-02" db="EMBL/GenBank/DDBJ databases">
        <title>Dictyobacter halimunensis sp. nov., a new member of the class Ktedonobacteria from forest soil in a geothermal area.</title>
        <authorList>
            <person name="Rachmania M.K."/>
            <person name="Ningsih F."/>
            <person name="Sakai Y."/>
            <person name="Yabe S."/>
            <person name="Yokota A."/>
            <person name="Sjamsuridzal W."/>
        </authorList>
    </citation>
    <scope>NUCLEOTIDE SEQUENCE [LARGE SCALE GENOMIC DNA]</scope>
    <source>
        <strain evidence="6 7">S3.2.2.5</strain>
    </source>
</reference>
<dbReference type="CDD" id="cd00082">
    <property type="entry name" value="HisKA"/>
    <property type="match status" value="1"/>
</dbReference>
<dbReference type="Gene3D" id="3.30.450.20">
    <property type="entry name" value="PAS domain"/>
    <property type="match status" value="1"/>
</dbReference>
<dbReference type="RefSeq" id="WP_338248658.1">
    <property type="nucleotide sequence ID" value="NZ_BSRI01000001.1"/>
</dbReference>
<dbReference type="PROSITE" id="PS50109">
    <property type="entry name" value="HIS_KIN"/>
    <property type="match status" value="1"/>
</dbReference>
<feature type="domain" description="Histidine kinase" evidence="5">
    <location>
        <begin position="390"/>
        <end position="616"/>
    </location>
</feature>
<gene>
    <name evidence="6" type="ORF">KDH_16520</name>
</gene>
<dbReference type="InterPro" id="IPR005467">
    <property type="entry name" value="His_kinase_dom"/>
</dbReference>
<protein>
    <recommendedName>
        <fullName evidence="2">histidine kinase</fullName>
        <ecNumber evidence="2">2.7.13.3</ecNumber>
    </recommendedName>
</protein>
<keyword evidence="7" id="KW-1185">Reference proteome</keyword>
<evidence type="ECO:0000256" key="1">
    <source>
        <dbReference type="ARBA" id="ARBA00000085"/>
    </source>
</evidence>
<evidence type="ECO:0000256" key="3">
    <source>
        <dbReference type="ARBA" id="ARBA00022553"/>
    </source>
</evidence>
<evidence type="ECO:0000256" key="4">
    <source>
        <dbReference type="ARBA" id="ARBA00022777"/>
    </source>
</evidence>
<dbReference type="InterPro" id="IPR029016">
    <property type="entry name" value="GAF-like_dom_sf"/>
</dbReference>
<dbReference type="EMBL" id="BSRI01000001">
    <property type="protein sequence ID" value="GLV54805.1"/>
    <property type="molecule type" value="Genomic_DNA"/>
</dbReference>
<dbReference type="SMART" id="SM00065">
    <property type="entry name" value="GAF"/>
    <property type="match status" value="1"/>
</dbReference>
<dbReference type="Pfam" id="PF01590">
    <property type="entry name" value="GAF"/>
    <property type="match status" value="1"/>
</dbReference>
<dbReference type="Pfam" id="PF02518">
    <property type="entry name" value="HATPase_c"/>
    <property type="match status" value="1"/>
</dbReference>
<dbReference type="Proteomes" id="UP001344906">
    <property type="component" value="Unassembled WGS sequence"/>
</dbReference>
<dbReference type="InterPro" id="IPR036097">
    <property type="entry name" value="HisK_dim/P_sf"/>
</dbReference>
<dbReference type="PANTHER" id="PTHR43547">
    <property type="entry name" value="TWO-COMPONENT HISTIDINE KINASE"/>
    <property type="match status" value="1"/>
</dbReference>
<dbReference type="InterPro" id="IPR035965">
    <property type="entry name" value="PAS-like_dom_sf"/>
</dbReference>
<accession>A0ABQ6FKM2</accession>
<comment type="catalytic activity">
    <reaction evidence="1">
        <text>ATP + protein L-histidine = ADP + protein N-phospho-L-histidine.</text>
        <dbReference type="EC" id="2.7.13.3"/>
    </reaction>
</comment>
<dbReference type="PANTHER" id="PTHR43547:SF2">
    <property type="entry name" value="HYBRID SIGNAL TRANSDUCTION HISTIDINE KINASE C"/>
    <property type="match status" value="1"/>
</dbReference>
<keyword evidence="3" id="KW-0597">Phosphoprotein</keyword>
<evidence type="ECO:0000313" key="7">
    <source>
        <dbReference type="Proteomes" id="UP001344906"/>
    </source>
</evidence>
<sequence>MASTAINNSDWNVDTSRRGAAFARTGMALMRETDEGRLIEHITSTCCAVATAEMAACSLCDVDADGKPVDPGDESFFHIASAVGVSDEQRAFARSVPLGSIGLLRPIFKHGFPVRIDDIFAPDLTAYCSYLTESEASGEMFSPHVRDPRCAESLQTPLPPEHPPIRSFLGVPLLNYDGAVIGALLLGHSQPGHFSVCDELLVTGLGTVASVSLENIRSCHRAQLCTTNQQVPQELEAQRSVLQLILDEMPGRVYLVHGPEARLVLMNRAASALWQGQWMPGQPWGEFLRQSQITIFDENGVPISLEQLAIMRAIQQRKTTYRRLEKVHYADGRYVPMNVSTSLIGIPRWLWPTMRNVLSLQDRGPLAVVVHQDITLSIDVERLKDEFIDIAARELLSPLSTLRGCTQTLVQQIKRGRGAALTNRQLEAIEGIEQATVRMTELSDHLLDVTRLQAGCLNIQPEPHDLLALVRRVVQRVQPTVARHQLNIRTVPDHLLVEVDVERIEQVLTNLLHYAITYSPTGGPIDLDISVGLESAQVGVAVVSIQNPGLRIPVEQQAGMFKRFNSTPDAHNCAGTGLELYLCRALIELHRGQIWFESFEEDRPTCTFYITLPIYCEERSTTCRLPDIL</sequence>
<dbReference type="SMART" id="SM00387">
    <property type="entry name" value="HATPase_c"/>
    <property type="match status" value="1"/>
</dbReference>
<dbReference type="Gene3D" id="3.30.450.40">
    <property type="match status" value="1"/>
</dbReference>
<dbReference type="Pfam" id="PF00512">
    <property type="entry name" value="HisKA"/>
    <property type="match status" value="1"/>
</dbReference>
<dbReference type="SMART" id="SM00388">
    <property type="entry name" value="HisKA"/>
    <property type="match status" value="1"/>
</dbReference>
<dbReference type="EC" id="2.7.13.3" evidence="2"/>
<dbReference type="InterPro" id="IPR036890">
    <property type="entry name" value="HATPase_C_sf"/>
</dbReference>
<dbReference type="Gene3D" id="1.10.287.130">
    <property type="match status" value="1"/>
</dbReference>
<comment type="caution">
    <text evidence="6">The sequence shown here is derived from an EMBL/GenBank/DDBJ whole genome shotgun (WGS) entry which is preliminary data.</text>
</comment>
<dbReference type="SUPFAM" id="SSF55785">
    <property type="entry name" value="PYP-like sensor domain (PAS domain)"/>
    <property type="match status" value="1"/>
</dbReference>
<evidence type="ECO:0000259" key="5">
    <source>
        <dbReference type="PROSITE" id="PS50109"/>
    </source>
</evidence>
<proteinExistence type="predicted"/>
<dbReference type="SUPFAM" id="SSF55781">
    <property type="entry name" value="GAF domain-like"/>
    <property type="match status" value="1"/>
</dbReference>
<dbReference type="SUPFAM" id="SSF55874">
    <property type="entry name" value="ATPase domain of HSP90 chaperone/DNA topoisomerase II/histidine kinase"/>
    <property type="match status" value="1"/>
</dbReference>
<keyword evidence="4" id="KW-0418">Kinase</keyword>
<evidence type="ECO:0000256" key="2">
    <source>
        <dbReference type="ARBA" id="ARBA00012438"/>
    </source>
</evidence>
<name>A0ABQ6FKM2_9CHLR</name>
<evidence type="ECO:0000313" key="6">
    <source>
        <dbReference type="EMBL" id="GLV54805.1"/>
    </source>
</evidence>
<keyword evidence="4" id="KW-0808">Transferase</keyword>
<dbReference type="InterPro" id="IPR003661">
    <property type="entry name" value="HisK_dim/P_dom"/>
</dbReference>
<dbReference type="SUPFAM" id="SSF47384">
    <property type="entry name" value="Homodimeric domain of signal transducing histidine kinase"/>
    <property type="match status" value="1"/>
</dbReference>
<dbReference type="InterPro" id="IPR003018">
    <property type="entry name" value="GAF"/>
</dbReference>
<dbReference type="InterPro" id="IPR003594">
    <property type="entry name" value="HATPase_dom"/>
</dbReference>
<organism evidence="6 7">
    <name type="scientific">Dictyobacter halimunensis</name>
    <dbReference type="NCBI Taxonomy" id="3026934"/>
    <lineage>
        <taxon>Bacteria</taxon>
        <taxon>Bacillati</taxon>
        <taxon>Chloroflexota</taxon>
        <taxon>Ktedonobacteria</taxon>
        <taxon>Ktedonobacterales</taxon>
        <taxon>Dictyobacteraceae</taxon>
        <taxon>Dictyobacter</taxon>
    </lineage>
</organism>